<proteinExistence type="predicted"/>
<evidence type="ECO:0000313" key="2">
    <source>
        <dbReference type="Proteomes" id="UP001318301"/>
    </source>
</evidence>
<protein>
    <submittedName>
        <fullName evidence="1">ADP-ribosylglycohydrolase family protein</fullName>
    </submittedName>
</protein>
<accession>A0ABX0F2A1</accession>
<keyword evidence="2" id="KW-1185">Reference proteome</keyword>
<dbReference type="Proteomes" id="UP001318301">
    <property type="component" value="Unassembled WGS sequence"/>
</dbReference>
<dbReference type="EMBL" id="SEWW01000002">
    <property type="protein sequence ID" value="NGZ43980.1"/>
    <property type="molecule type" value="Genomic_DNA"/>
</dbReference>
<reference evidence="1 2" key="1">
    <citation type="submission" date="2019-02" db="EMBL/GenBank/DDBJ databases">
        <title>Genome of a new Bacteroidetes strain.</title>
        <authorList>
            <person name="Pitt A."/>
        </authorList>
    </citation>
    <scope>NUCLEOTIDE SEQUENCE [LARGE SCALE GENOMIC DNA]</scope>
    <source>
        <strain evidence="1 2">50C-KIRBA</strain>
    </source>
</reference>
<comment type="caution">
    <text evidence="1">The sequence shown here is derived from an EMBL/GenBank/DDBJ whole genome shotgun (WGS) entry which is preliminary data.</text>
</comment>
<dbReference type="InterPro" id="IPR036705">
    <property type="entry name" value="Ribosyl_crysJ1_sf"/>
</dbReference>
<sequence length="62" mass="6740">MESLPFGLAIGDALGVPVELMKWEDIRKNPVQDMLGNGTHLQAPATFSVDGSLAFHCEKQVE</sequence>
<dbReference type="Gene3D" id="1.10.4080.10">
    <property type="entry name" value="ADP-ribosylation/Crystallin J1"/>
    <property type="match status" value="1"/>
</dbReference>
<organism evidence="1 2">
    <name type="scientific">Aquirufa beregesia</name>
    <dbReference type="NCBI Taxonomy" id="2516556"/>
    <lineage>
        <taxon>Bacteria</taxon>
        <taxon>Pseudomonadati</taxon>
        <taxon>Bacteroidota</taxon>
        <taxon>Cytophagia</taxon>
        <taxon>Cytophagales</taxon>
        <taxon>Flectobacillaceae</taxon>
        <taxon>Aquirufa</taxon>
    </lineage>
</organism>
<dbReference type="Pfam" id="PF03747">
    <property type="entry name" value="ADP_ribosyl_GH"/>
    <property type="match status" value="1"/>
</dbReference>
<name>A0ABX0F2A1_9BACT</name>
<gene>
    <name evidence="1" type="ORF">EWU23_05755</name>
</gene>
<dbReference type="SUPFAM" id="SSF101478">
    <property type="entry name" value="ADP-ribosylglycohydrolase"/>
    <property type="match status" value="1"/>
</dbReference>
<evidence type="ECO:0000313" key="1">
    <source>
        <dbReference type="EMBL" id="NGZ43980.1"/>
    </source>
</evidence>
<dbReference type="InterPro" id="IPR005502">
    <property type="entry name" value="Ribosyl_crysJ1"/>
</dbReference>